<dbReference type="AlphaFoldDB" id="L5LVI7"/>
<proteinExistence type="predicted"/>
<accession>L5LVI7</accession>
<reference evidence="3" key="1">
    <citation type="journal article" date="2013" name="Science">
        <title>Comparative analysis of bat genomes provides insight into the evolution of flight and immunity.</title>
        <authorList>
            <person name="Zhang G."/>
            <person name="Cowled C."/>
            <person name="Shi Z."/>
            <person name="Huang Z."/>
            <person name="Bishop-Lilly K.A."/>
            <person name="Fang X."/>
            <person name="Wynne J.W."/>
            <person name="Xiong Z."/>
            <person name="Baker M.L."/>
            <person name="Zhao W."/>
            <person name="Tachedjian M."/>
            <person name="Zhu Y."/>
            <person name="Zhou P."/>
            <person name="Jiang X."/>
            <person name="Ng J."/>
            <person name="Yang L."/>
            <person name="Wu L."/>
            <person name="Xiao J."/>
            <person name="Feng Y."/>
            <person name="Chen Y."/>
            <person name="Sun X."/>
            <person name="Zhang Y."/>
            <person name="Marsh G.A."/>
            <person name="Crameri G."/>
            <person name="Broder C.C."/>
            <person name="Frey K.G."/>
            <person name="Wang L.F."/>
            <person name="Wang J."/>
        </authorList>
    </citation>
    <scope>NUCLEOTIDE SEQUENCE [LARGE SCALE GENOMIC DNA]</scope>
</reference>
<dbReference type="Proteomes" id="UP000010556">
    <property type="component" value="Unassembled WGS sequence"/>
</dbReference>
<feature type="compositionally biased region" description="Basic and acidic residues" evidence="1">
    <location>
        <begin position="195"/>
        <end position="210"/>
    </location>
</feature>
<sequence>MALLAKGCNWGDGEEDGQLWKYSSSSGGSMEGSQGPPADIWTLEMMPLSTMMAPYDARANLSQPRRRYLQPRAEIPDQILDVGSVGRWWPLLRHRPAGQPWHRCSAHPGGPTACLPPTARTGSYFSVRGKPRTSGRRQPEHFLSHPRKRRCTRRAQSSACSTQAETGVPEWGGQGHGVRGKRKKRLRAPGRGRARKDLESGLGSEFREAQPDTCMFEEEKRRPRQGEPYASFSGGPDRGGLVARDLPVCHW</sequence>
<organism evidence="2 3">
    <name type="scientific">Myotis davidii</name>
    <name type="common">David's myotis</name>
    <dbReference type="NCBI Taxonomy" id="225400"/>
    <lineage>
        <taxon>Eukaryota</taxon>
        <taxon>Metazoa</taxon>
        <taxon>Chordata</taxon>
        <taxon>Craniata</taxon>
        <taxon>Vertebrata</taxon>
        <taxon>Euteleostomi</taxon>
        <taxon>Mammalia</taxon>
        <taxon>Eutheria</taxon>
        <taxon>Laurasiatheria</taxon>
        <taxon>Chiroptera</taxon>
        <taxon>Yangochiroptera</taxon>
        <taxon>Vespertilionidae</taxon>
        <taxon>Myotis</taxon>
    </lineage>
</organism>
<feature type="compositionally biased region" description="Basic residues" evidence="1">
    <location>
        <begin position="178"/>
        <end position="194"/>
    </location>
</feature>
<evidence type="ECO:0000313" key="2">
    <source>
        <dbReference type="EMBL" id="ELK30030.1"/>
    </source>
</evidence>
<feature type="compositionally biased region" description="Polar residues" evidence="1">
    <location>
        <begin position="154"/>
        <end position="165"/>
    </location>
</feature>
<keyword evidence="3" id="KW-1185">Reference proteome</keyword>
<name>L5LVI7_MYODS</name>
<feature type="region of interest" description="Disordered" evidence="1">
    <location>
        <begin position="126"/>
        <end position="238"/>
    </location>
</feature>
<feature type="compositionally biased region" description="Basic residues" evidence="1">
    <location>
        <begin position="144"/>
        <end position="153"/>
    </location>
</feature>
<dbReference type="EMBL" id="KB107329">
    <property type="protein sequence ID" value="ELK30030.1"/>
    <property type="molecule type" value="Genomic_DNA"/>
</dbReference>
<gene>
    <name evidence="2" type="ORF">MDA_GLEAN10011842</name>
</gene>
<protein>
    <submittedName>
        <fullName evidence="2">Uncharacterized protein</fullName>
    </submittedName>
</protein>
<evidence type="ECO:0000313" key="3">
    <source>
        <dbReference type="Proteomes" id="UP000010556"/>
    </source>
</evidence>
<evidence type="ECO:0000256" key="1">
    <source>
        <dbReference type="SAM" id="MobiDB-lite"/>
    </source>
</evidence>